<dbReference type="InterPro" id="IPR007632">
    <property type="entry name" value="Anoctamin"/>
</dbReference>
<evidence type="ECO:0000313" key="12">
    <source>
        <dbReference type="Proteomes" id="UP001434883"/>
    </source>
</evidence>
<dbReference type="PANTHER" id="PTHR12308:SF87">
    <property type="entry name" value="ANOCTAMIN"/>
    <property type="match status" value="1"/>
</dbReference>
<accession>A0ABV0R2H7</accession>
<proteinExistence type="inferred from homology"/>
<keyword evidence="12" id="KW-1185">Reference proteome</keyword>
<dbReference type="Proteomes" id="UP001434883">
    <property type="component" value="Unassembled WGS sequence"/>
</dbReference>
<dbReference type="Pfam" id="PF04547">
    <property type="entry name" value="Anoctamin"/>
    <property type="match status" value="1"/>
</dbReference>
<evidence type="ECO:0000256" key="4">
    <source>
        <dbReference type="ARBA" id="ARBA00022692"/>
    </source>
</evidence>
<evidence type="ECO:0000256" key="5">
    <source>
        <dbReference type="ARBA" id="ARBA00022989"/>
    </source>
</evidence>
<dbReference type="PANTHER" id="PTHR12308">
    <property type="entry name" value="ANOCTAMIN"/>
    <property type="match status" value="1"/>
</dbReference>
<evidence type="ECO:0000256" key="1">
    <source>
        <dbReference type="ARBA" id="ARBA00004651"/>
    </source>
</evidence>
<keyword evidence="3" id="KW-1003">Cell membrane</keyword>
<evidence type="ECO:0000256" key="2">
    <source>
        <dbReference type="ARBA" id="ARBA00009671"/>
    </source>
</evidence>
<feature type="domain" description="Anoctamin dimerisation" evidence="10">
    <location>
        <begin position="105"/>
        <end position="130"/>
    </location>
</feature>
<keyword evidence="6 8" id="KW-0472">Membrane</keyword>
<evidence type="ECO:0000256" key="3">
    <source>
        <dbReference type="ARBA" id="ARBA00022475"/>
    </source>
</evidence>
<feature type="domain" description="Anoctamin transmembrane" evidence="9">
    <location>
        <begin position="133"/>
        <end position="181"/>
    </location>
</feature>
<reference evidence="11 12" key="1">
    <citation type="submission" date="2021-06" db="EMBL/GenBank/DDBJ databases">
        <authorList>
            <person name="Palmer J.M."/>
        </authorList>
    </citation>
    <scope>NUCLEOTIDE SEQUENCE [LARGE SCALE GENOMIC DNA]</scope>
    <source>
        <strain evidence="11 12">XC_2019</strain>
        <tissue evidence="11">Muscle</tissue>
    </source>
</reference>
<evidence type="ECO:0000259" key="9">
    <source>
        <dbReference type="Pfam" id="PF04547"/>
    </source>
</evidence>
<sequence>MMESVPNRPLDYYTCAFRKSKMNRWAQLDVSEPEHIRFSSCVCVFIKELPLFRFLGSEDQDTYFTNTQRHQVVSNTPATTQQFWVWLCFPPPTDVVSLPSYEICSDELNQRQVLHYYWARWCKWYKYQPLDHIREYFGEKIALYFAWLGIKSFLFIQSFYTAWLLPAAIVGTLVFVSGVMSMDTNTPA</sequence>
<comment type="caution">
    <text evidence="11">The sequence shown here is derived from an EMBL/GenBank/DDBJ whole genome shotgun (WGS) entry which is preliminary data.</text>
</comment>
<evidence type="ECO:0000256" key="6">
    <source>
        <dbReference type="ARBA" id="ARBA00023136"/>
    </source>
</evidence>
<dbReference type="Pfam" id="PF16178">
    <property type="entry name" value="Anoct_dimer"/>
    <property type="match status" value="1"/>
</dbReference>
<name>A0ABV0R2H7_9TELE</name>
<comment type="subcellular location">
    <subcellularLocation>
        <location evidence="1">Cell membrane</location>
        <topology evidence="1">Multi-pass membrane protein</topology>
    </subcellularLocation>
    <subcellularLocation>
        <location evidence="8">Membrane</location>
        <topology evidence="8">Multi-pass membrane protein</topology>
    </subcellularLocation>
</comment>
<dbReference type="InterPro" id="IPR032394">
    <property type="entry name" value="Anoct_dimer"/>
</dbReference>
<evidence type="ECO:0000256" key="7">
    <source>
        <dbReference type="ARBA" id="ARBA00023180"/>
    </source>
</evidence>
<dbReference type="EMBL" id="JAHRIN010033644">
    <property type="protein sequence ID" value="MEQ2202320.1"/>
    <property type="molecule type" value="Genomic_DNA"/>
</dbReference>
<keyword evidence="4 8" id="KW-0812">Transmembrane</keyword>
<comment type="similarity">
    <text evidence="2 8">Belongs to the anoctamin family.</text>
</comment>
<keyword evidence="7" id="KW-0325">Glycoprotein</keyword>
<dbReference type="InterPro" id="IPR049452">
    <property type="entry name" value="Anoctamin_TM"/>
</dbReference>
<organism evidence="11 12">
    <name type="scientific">Xenoophorus captivus</name>
    <dbReference type="NCBI Taxonomy" id="1517983"/>
    <lineage>
        <taxon>Eukaryota</taxon>
        <taxon>Metazoa</taxon>
        <taxon>Chordata</taxon>
        <taxon>Craniata</taxon>
        <taxon>Vertebrata</taxon>
        <taxon>Euteleostomi</taxon>
        <taxon>Actinopterygii</taxon>
        <taxon>Neopterygii</taxon>
        <taxon>Teleostei</taxon>
        <taxon>Neoteleostei</taxon>
        <taxon>Acanthomorphata</taxon>
        <taxon>Ovalentaria</taxon>
        <taxon>Atherinomorphae</taxon>
        <taxon>Cyprinodontiformes</taxon>
        <taxon>Goodeidae</taxon>
        <taxon>Xenoophorus</taxon>
    </lineage>
</organism>
<evidence type="ECO:0000259" key="10">
    <source>
        <dbReference type="Pfam" id="PF16178"/>
    </source>
</evidence>
<protein>
    <recommendedName>
        <fullName evidence="8">Anoctamin</fullName>
    </recommendedName>
</protein>
<evidence type="ECO:0000313" key="11">
    <source>
        <dbReference type="EMBL" id="MEQ2202320.1"/>
    </source>
</evidence>
<evidence type="ECO:0000256" key="8">
    <source>
        <dbReference type="RuleBase" id="RU280814"/>
    </source>
</evidence>
<gene>
    <name evidence="11" type="ORF">XENOCAPTIV_016734</name>
</gene>
<keyword evidence="5 8" id="KW-1133">Transmembrane helix</keyword>
<comment type="caution">
    <text evidence="8">Lacks conserved residue(s) required for the propagation of feature annotation.</text>
</comment>
<feature type="transmembrane region" description="Helical" evidence="8">
    <location>
        <begin position="163"/>
        <end position="182"/>
    </location>
</feature>